<keyword evidence="6" id="KW-1185">Reference proteome</keyword>
<dbReference type="Proteomes" id="UP000031521">
    <property type="component" value="Chromosome"/>
</dbReference>
<keyword evidence="3" id="KW-0804">Transcription</keyword>
<sequence length="237" mass="26440">MTADLQSFLEDIQQVKTFGDFQGATEKLRDLLGISHVVYHWVNSVGERFGAGTYSSEWVDRYLEKDYLRIDPVIFGCFQRFTPVNWKQLDWSGKAAKAFFFDALDHGVGNQGYTIPIRGPNGQFALFTLNGTVPDDAWERLISRHERDLVIVAHEFNKKALAFEAVDETTASPALSPRELSAITHVAKGLSRAQAAVEMGISEHTLRVYIESARHKLGAMNTTHAVARALSMGLIIV</sequence>
<dbReference type="PANTHER" id="PTHR44688">
    <property type="entry name" value="DNA-BINDING TRANSCRIPTIONAL ACTIVATOR DEVR_DOSR"/>
    <property type="match status" value="1"/>
</dbReference>
<dbReference type="PRINTS" id="PR00038">
    <property type="entry name" value="HTHLUXR"/>
</dbReference>
<evidence type="ECO:0000256" key="2">
    <source>
        <dbReference type="ARBA" id="ARBA00023125"/>
    </source>
</evidence>
<dbReference type="OrthoDB" id="9803630at2"/>
<dbReference type="Gene3D" id="3.30.450.80">
    <property type="entry name" value="Transcription factor LuxR-like, autoinducer-binding domain"/>
    <property type="match status" value="1"/>
</dbReference>
<dbReference type="GO" id="GO:0003677">
    <property type="term" value="F:DNA binding"/>
    <property type="evidence" value="ECO:0007669"/>
    <property type="project" value="UniProtKB-KW"/>
</dbReference>
<reference evidence="5 6" key="1">
    <citation type="journal article" date="2014" name="Int. J. Syst. Evol. Microbiol.">
        <title>Celeribacter indicus sp. nov., a polycyclic aromatic hydrocarbon-degrading bacterium from deep-sea sediment and reclassification of Huaishuia halophila as Celeribacter halophilus comb. nov.</title>
        <authorList>
            <person name="Lai Q."/>
            <person name="Cao J."/>
            <person name="Yuan J."/>
            <person name="Li F."/>
            <person name="Shao Z."/>
        </authorList>
    </citation>
    <scope>NUCLEOTIDE SEQUENCE [LARGE SCALE GENOMIC DNA]</scope>
    <source>
        <strain evidence="5">P73</strain>
    </source>
</reference>
<evidence type="ECO:0000259" key="4">
    <source>
        <dbReference type="PROSITE" id="PS50043"/>
    </source>
</evidence>
<dbReference type="SUPFAM" id="SSF46894">
    <property type="entry name" value="C-terminal effector domain of the bipartite response regulators"/>
    <property type="match status" value="1"/>
</dbReference>
<dbReference type="GO" id="GO:0006355">
    <property type="term" value="P:regulation of DNA-templated transcription"/>
    <property type="evidence" value="ECO:0007669"/>
    <property type="project" value="InterPro"/>
</dbReference>
<dbReference type="KEGG" id="cid:P73_3851"/>
<evidence type="ECO:0000313" key="6">
    <source>
        <dbReference type="Proteomes" id="UP000031521"/>
    </source>
</evidence>
<dbReference type="InterPro" id="IPR000792">
    <property type="entry name" value="Tscrpt_reg_LuxR_C"/>
</dbReference>
<accession>A0A0B5E6C4</accession>
<keyword evidence="1" id="KW-0805">Transcription regulation</keyword>
<proteinExistence type="predicted"/>
<evidence type="ECO:0000313" key="5">
    <source>
        <dbReference type="EMBL" id="AJE48566.1"/>
    </source>
</evidence>
<organism evidence="5 6">
    <name type="scientific">Celeribacter indicus</name>
    <dbReference type="NCBI Taxonomy" id="1208324"/>
    <lineage>
        <taxon>Bacteria</taxon>
        <taxon>Pseudomonadati</taxon>
        <taxon>Pseudomonadota</taxon>
        <taxon>Alphaproteobacteria</taxon>
        <taxon>Rhodobacterales</taxon>
        <taxon>Roseobacteraceae</taxon>
        <taxon>Celeribacter</taxon>
    </lineage>
</organism>
<gene>
    <name evidence="5" type="ORF">P73_3851</name>
</gene>
<dbReference type="SMART" id="SM00421">
    <property type="entry name" value="HTH_LUXR"/>
    <property type="match status" value="1"/>
</dbReference>
<dbReference type="CDD" id="cd06170">
    <property type="entry name" value="LuxR_C_like"/>
    <property type="match status" value="1"/>
</dbReference>
<keyword evidence="2" id="KW-0238">DNA-binding</keyword>
<dbReference type="InterPro" id="IPR005143">
    <property type="entry name" value="TF_LuxR_autoind-bd_dom"/>
</dbReference>
<protein>
    <submittedName>
        <fullName evidence="5">LuxR family transcriptional regulator</fullName>
    </submittedName>
</protein>
<name>A0A0B5E6C4_9RHOB</name>
<dbReference type="EMBL" id="CP004393">
    <property type="protein sequence ID" value="AJE48566.1"/>
    <property type="molecule type" value="Genomic_DNA"/>
</dbReference>
<dbReference type="PANTHER" id="PTHR44688:SF16">
    <property type="entry name" value="DNA-BINDING TRANSCRIPTIONAL ACTIVATOR DEVR_DOSR"/>
    <property type="match status" value="1"/>
</dbReference>
<dbReference type="HOGENOM" id="CLU_072786_2_1_5"/>
<dbReference type="STRING" id="1208324.P73_3851"/>
<dbReference type="Gene3D" id="1.10.10.10">
    <property type="entry name" value="Winged helix-like DNA-binding domain superfamily/Winged helix DNA-binding domain"/>
    <property type="match status" value="1"/>
</dbReference>
<dbReference type="AlphaFoldDB" id="A0A0B5E6C4"/>
<evidence type="ECO:0000256" key="1">
    <source>
        <dbReference type="ARBA" id="ARBA00023015"/>
    </source>
</evidence>
<dbReference type="SUPFAM" id="SSF75516">
    <property type="entry name" value="Pheromone-binding domain of LuxR-like quorum-sensing transcription factors"/>
    <property type="match status" value="1"/>
</dbReference>
<dbReference type="PROSITE" id="PS50043">
    <property type="entry name" value="HTH_LUXR_2"/>
    <property type="match status" value="1"/>
</dbReference>
<dbReference type="RefSeq" id="WP_043870868.1">
    <property type="nucleotide sequence ID" value="NZ_CP004393.1"/>
</dbReference>
<evidence type="ECO:0000256" key="3">
    <source>
        <dbReference type="ARBA" id="ARBA00023163"/>
    </source>
</evidence>
<dbReference type="InterPro" id="IPR036693">
    <property type="entry name" value="TF_LuxR_autoind-bd_dom_sf"/>
</dbReference>
<feature type="domain" description="HTH luxR-type" evidence="4">
    <location>
        <begin position="168"/>
        <end position="233"/>
    </location>
</feature>
<dbReference type="InterPro" id="IPR016032">
    <property type="entry name" value="Sig_transdc_resp-reg_C-effctor"/>
</dbReference>
<dbReference type="Pfam" id="PF00196">
    <property type="entry name" value="GerE"/>
    <property type="match status" value="1"/>
</dbReference>
<dbReference type="Pfam" id="PF03472">
    <property type="entry name" value="Autoind_bind"/>
    <property type="match status" value="1"/>
</dbReference>
<dbReference type="InterPro" id="IPR036388">
    <property type="entry name" value="WH-like_DNA-bd_sf"/>
</dbReference>